<evidence type="ECO:0000313" key="3">
    <source>
        <dbReference type="EMBL" id="MEF2256075.1"/>
    </source>
</evidence>
<keyword evidence="1" id="KW-0812">Transmembrane</keyword>
<evidence type="ECO:0000256" key="1">
    <source>
        <dbReference type="SAM" id="Phobius"/>
    </source>
</evidence>
<accession>A0ABU7V9U5</accession>
<dbReference type="Pfam" id="PF20016">
    <property type="entry name" value="ThsA_Macro"/>
    <property type="match status" value="1"/>
</dbReference>
<dbReference type="RefSeq" id="WP_331792196.1">
    <property type="nucleotide sequence ID" value="NZ_BAAAUO010000001.1"/>
</dbReference>
<protein>
    <submittedName>
        <fullName evidence="3">Macro domain-containing protein</fullName>
    </submittedName>
</protein>
<keyword evidence="1" id="KW-1133">Transmembrane helix</keyword>
<keyword evidence="4" id="KW-1185">Reference proteome</keyword>
<reference evidence="3 4" key="1">
    <citation type="submission" date="2024-01" db="EMBL/GenBank/DDBJ databases">
        <title>the genome sequence of strain Microbacterium schleiferi NBRC 15075.</title>
        <authorList>
            <person name="Ding Y."/>
            <person name="Zhang G."/>
        </authorList>
    </citation>
    <scope>NUCLEOTIDE SEQUENCE [LARGE SCALE GENOMIC DNA]</scope>
    <source>
        <strain evidence="3 4">NBRC 15075</strain>
    </source>
</reference>
<feature type="domain" description="Thoeris protein ThsA Macro" evidence="2">
    <location>
        <begin position="47"/>
        <end position="226"/>
    </location>
</feature>
<name>A0ABU7V9U5_9MICO</name>
<sequence length="250" mass="26960">MALFTPDLFAGQGWLVWAAFGAALVYGLARAWPRPIETTYQSPSTAIKLIRGDLFDQHDSHLIIGVSDTFDTAPPHIAPNSVQGQFLQRVYGNDVAQLDADIANELSHAQPVGEVAGKLGKATQYPLGTTVTLRSNARRFFLVAYTLMDKGSTASSTTDGVWNSLSQLWKTVRSNSNGGRVCVPMIGGGQSKLSPVLPAADSVRFIALSFMLASRTAKVCDELVIIAPPAQYDVLDHLEIQAFLNSLRPS</sequence>
<comment type="caution">
    <text evidence="3">The sequence shown here is derived from an EMBL/GenBank/DDBJ whole genome shotgun (WGS) entry which is preliminary data.</text>
</comment>
<dbReference type="Proteomes" id="UP001351900">
    <property type="component" value="Unassembled WGS sequence"/>
</dbReference>
<dbReference type="InterPro" id="IPR045535">
    <property type="entry name" value="ThsA_Macro"/>
</dbReference>
<dbReference type="EMBL" id="JAZHOV010000008">
    <property type="protein sequence ID" value="MEF2256075.1"/>
    <property type="molecule type" value="Genomic_DNA"/>
</dbReference>
<organism evidence="3 4">
    <name type="scientific">Microbacterium schleiferi</name>
    <dbReference type="NCBI Taxonomy" id="69362"/>
    <lineage>
        <taxon>Bacteria</taxon>
        <taxon>Bacillati</taxon>
        <taxon>Actinomycetota</taxon>
        <taxon>Actinomycetes</taxon>
        <taxon>Micrococcales</taxon>
        <taxon>Microbacteriaceae</taxon>
        <taxon>Microbacterium</taxon>
    </lineage>
</organism>
<keyword evidence="1" id="KW-0472">Membrane</keyword>
<gene>
    <name evidence="3" type="ORF">V2V91_13170</name>
</gene>
<proteinExistence type="predicted"/>
<evidence type="ECO:0000313" key="4">
    <source>
        <dbReference type="Proteomes" id="UP001351900"/>
    </source>
</evidence>
<feature type="transmembrane region" description="Helical" evidence="1">
    <location>
        <begin position="14"/>
        <end position="32"/>
    </location>
</feature>
<evidence type="ECO:0000259" key="2">
    <source>
        <dbReference type="Pfam" id="PF20016"/>
    </source>
</evidence>